<evidence type="ECO:0000313" key="3">
    <source>
        <dbReference type="Proteomes" id="UP000317043"/>
    </source>
</evidence>
<dbReference type="PROSITE" id="PS51819">
    <property type="entry name" value="VOC"/>
    <property type="match status" value="1"/>
</dbReference>
<organism evidence="2 3">
    <name type="scientific">Stackebrandtia endophytica</name>
    <dbReference type="NCBI Taxonomy" id="1496996"/>
    <lineage>
        <taxon>Bacteria</taxon>
        <taxon>Bacillati</taxon>
        <taxon>Actinomycetota</taxon>
        <taxon>Actinomycetes</taxon>
        <taxon>Glycomycetales</taxon>
        <taxon>Glycomycetaceae</taxon>
        <taxon>Stackebrandtia</taxon>
    </lineage>
</organism>
<gene>
    <name evidence="2" type="ORF">FB566_2829</name>
</gene>
<dbReference type="EMBL" id="VFOW01000001">
    <property type="protein sequence ID" value="TQL77273.1"/>
    <property type="molecule type" value="Genomic_DNA"/>
</dbReference>
<dbReference type="InterPro" id="IPR037523">
    <property type="entry name" value="VOC_core"/>
</dbReference>
<dbReference type="AlphaFoldDB" id="A0A543AXJ2"/>
<proteinExistence type="predicted"/>
<dbReference type="Pfam" id="PF18029">
    <property type="entry name" value="Glyoxalase_6"/>
    <property type="match status" value="1"/>
</dbReference>
<dbReference type="InterPro" id="IPR041581">
    <property type="entry name" value="Glyoxalase_6"/>
</dbReference>
<accession>A0A543AXJ2</accession>
<evidence type="ECO:0000313" key="2">
    <source>
        <dbReference type="EMBL" id="TQL77273.1"/>
    </source>
</evidence>
<evidence type="ECO:0000259" key="1">
    <source>
        <dbReference type="PROSITE" id="PS51819"/>
    </source>
</evidence>
<dbReference type="GO" id="GO:0016829">
    <property type="term" value="F:lyase activity"/>
    <property type="evidence" value="ECO:0007669"/>
    <property type="project" value="UniProtKB-KW"/>
</dbReference>
<dbReference type="SUPFAM" id="SSF54593">
    <property type="entry name" value="Glyoxalase/Bleomycin resistance protein/Dihydroxybiphenyl dioxygenase"/>
    <property type="match status" value="1"/>
</dbReference>
<keyword evidence="2" id="KW-0223">Dioxygenase</keyword>
<dbReference type="OrthoDB" id="1645442at2"/>
<name>A0A543AXJ2_9ACTN</name>
<dbReference type="InterPro" id="IPR029068">
    <property type="entry name" value="Glyas_Bleomycin-R_OHBP_Dase"/>
</dbReference>
<dbReference type="Proteomes" id="UP000317043">
    <property type="component" value="Unassembled WGS sequence"/>
</dbReference>
<reference evidence="2 3" key="1">
    <citation type="submission" date="2019-06" db="EMBL/GenBank/DDBJ databases">
        <title>Sequencing the genomes of 1000 actinobacteria strains.</title>
        <authorList>
            <person name="Klenk H.-P."/>
        </authorList>
    </citation>
    <scope>NUCLEOTIDE SEQUENCE [LARGE SCALE GENOMIC DNA]</scope>
    <source>
        <strain evidence="2 3">DSM 45928</strain>
    </source>
</reference>
<dbReference type="Gene3D" id="3.10.180.10">
    <property type="entry name" value="2,3-Dihydroxybiphenyl 1,2-Dioxygenase, domain 1"/>
    <property type="match status" value="1"/>
</dbReference>
<dbReference type="GO" id="GO:0051213">
    <property type="term" value="F:dioxygenase activity"/>
    <property type="evidence" value="ECO:0007669"/>
    <property type="project" value="UniProtKB-KW"/>
</dbReference>
<dbReference type="PANTHER" id="PTHR35908">
    <property type="entry name" value="HYPOTHETICAL FUSION PROTEIN"/>
    <property type="match status" value="1"/>
</dbReference>
<keyword evidence="3" id="KW-1185">Reference proteome</keyword>
<dbReference type="RefSeq" id="WP_142039913.1">
    <property type="nucleotide sequence ID" value="NZ_JBHTGS010000001.1"/>
</dbReference>
<dbReference type="PANTHER" id="PTHR35908:SF1">
    <property type="entry name" value="CONSERVED PROTEIN"/>
    <property type="match status" value="1"/>
</dbReference>
<dbReference type="CDD" id="cd06587">
    <property type="entry name" value="VOC"/>
    <property type="match status" value="1"/>
</dbReference>
<protein>
    <submittedName>
        <fullName evidence="2">Catechol 2,3-dioxygenase-like lactoylglutathione lyase family enzyme</fullName>
    </submittedName>
</protein>
<dbReference type="InParanoid" id="A0A543AXJ2"/>
<keyword evidence="2" id="KW-0456">Lyase</keyword>
<comment type="caution">
    <text evidence="2">The sequence shown here is derived from an EMBL/GenBank/DDBJ whole genome shotgun (WGS) entry which is preliminary data.</text>
</comment>
<keyword evidence="2" id="KW-0560">Oxidoreductase</keyword>
<feature type="domain" description="VOC" evidence="1">
    <location>
        <begin position="7"/>
        <end position="131"/>
    </location>
</feature>
<sequence>MQTPRLTATSITIGTSQPLRLADFYSRLLGLPVTAEEPAGSTGHPDAGWAQIRSSGGPTLNFEYERHHVRPVWPTRPGEQNPTQHLDIHAPDLDAAVEWAVSLGAVLAEYQPQDEVRVLFDPDGHPFCLFT</sequence>